<dbReference type="RefSeq" id="WP_376774508.1">
    <property type="nucleotide sequence ID" value="NZ_JACHJN010000016.1"/>
</dbReference>
<keyword evidence="3" id="KW-1185">Reference proteome</keyword>
<evidence type="ECO:0000313" key="2">
    <source>
        <dbReference type="EMBL" id="MBB5960469.1"/>
    </source>
</evidence>
<evidence type="ECO:0000256" key="1">
    <source>
        <dbReference type="SAM" id="MobiDB-lite"/>
    </source>
</evidence>
<dbReference type="EMBL" id="JACHJN010000016">
    <property type="protein sequence ID" value="MBB5960469.1"/>
    <property type="molecule type" value="Genomic_DNA"/>
</dbReference>
<dbReference type="Gene3D" id="3.40.50.300">
    <property type="entry name" value="P-loop containing nucleotide triphosphate hydrolases"/>
    <property type="match status" value="1"/>
</dbReference>
<organism evidence="2 3">
    <name type="scientific">Saccharothrix tamanrassetensis</name>
    <dbReference type="NCBI Taxonomy" id="1051531"/>
    <lineage>
        <taxon>Bacteria</taxon>
        <taxon>Bacillati</taxon>
        <taxon>Actinomycetota</taxon>
        <taxon>Actinomycetes</taxon>
        <taxon>Pseudonocardiales</taxon>
        <taxon>Pseudonocardiaceae</taxon>
        <taxon>Saccharothrix</taxon>
    </lineage>
</organism>
<comment type="caution">
    <text evidence="2">The sequence shown here is derived from an EMBL/GenBank/DDBJ whole genome shotgun (WGS) entry which is preliminary data.</text>
</comment>
<dbReference type="AlphaFoldDB" id="A0A841CT50"/>
<reference evidence="2 3" key="1">
    <citation type="submission" date="2020-08" db="EMBL/GenBank/DDBJ databases">
        <title>Genomic Encyclopedia of Type Strains, Phase III (KMG-III): the genomes of soil and plant-associated and newly described type strains.</title>
        <authorList>
            <person name="Whitman W."/>
        </authorList>
    </citation>
    <scope>NUCLEOTIDE SEQUENCE [LARGE SCALE GENOMIC DNA]</scope>
    <source>
        <strain evidence="2 3">CECT 8640</strain>
    </source>
</reference>
<dbReference type="Proteomes" id="UP000547510">
    <property type="component" value="Unassembled WGS sequence"/>
</dbReference>
<name>A0A841CT50_9PSEU</name>
<protein>
    <submittedName>
        <fullName evidence="2">Uncharacterized protein</fullName>
    </submittedName>
</protein>
<dbReference type="InterPro" id="IPR027417">
    <property type="entry name" value="P-loop_NTPase"/>
</dbReference>
<accession>A0A841CT50</accession>
<proteinExistence type="predicted"/>
<evidence type="ECO:0000313" key="3">
    <source>
        <dbReference type="Proteomes" id="UP000547510"/>
    </source>
</evidence>
<sequence>MVVTGPEEPDDFNSGSLGADFPGVRNTTSGVVSGVAQFGVVQGDIHLHAALRPVPAVPLQLPAAPGLLVGRTAELDMMDRALAAAAGGEGPVSVDRPARRPFGDATVMVSAMCGAGGVGKTWLALAWAHRHLDRFPDGQLFVDLRGFSPEGEPMASGVAVRGFLDALGVRLHRTRLQATTHPSHADVRLAPATIRAQALWLRPTPTGWWNVGLAGHATGAVGGGDGVGHARSVHSAHERP</sequence>
<feature type="region of interest" description="Disordered" evidence="1">
    <location>
        <begin position="221"/>
        <end position="240"/>
    </location>
</feature>
<gene>
    <name evidence="2" type="ORF">FHS29_007093</name>
</gene>